<feature type="repeat" description="TPR" evidence="7">
    <location>
        <begin position="478"/>
        <end position="511"/>
    </location>
</feature>
<feature type="compositionally biased region" description="Polar residues" evidence="8">
    <location>
        <begin position="738"/>
        <end position="755"/>
    </location>
</feature>
<dbReference type="InterPro" id="IPR019734">
    <property type="entry name" value="TPR_rpt"/>
</dbReference>
<dbReference type="GO" id="GO:0031145">
    <property type="term" value="P:anaphase-promoting complex-dependent catabolic process"/>
    <property type="evidence" value="ECO:0007669"/>
    <property type="project" value="TreeGrafter"/>
</dbReference>
<feature type="repeat" description="TPR" evidence="7">
    <location>
        <begin position="655"/>
        <end position="688"/>
    </location>
</feature>
<feature type="region of interest" description="Disordered" evidence="8">
    <location>
        <begin position="732"/>
        <end position="755"/>
    </location>
</feature>
<evidence type="ECO:0000313" key="9">
    <source>
        <dbReference type="EMBL" id="KZT41229.1"/>
    </source>
</evidence>
<feature type="region of interest" description="Disordered" evidence="8">
    <location>
        <begin position="83"/>
        <end position="120"/>
    </location>
</feature>
<keyword evidence="10" id="KW-1185">Reference proteome</keyword>
<keyword evidence="6" id="KW-0131">Cell cycle</keyword>
<feature type="region of interest" description="Disordered" evidence="8">
    <location>
        <begin position="183"/>
        <end position="207"/>
    </location>
</feature>
<dbReference type="Pfam" id="PF12895">
    <property type="entry name" value="ANAPC3"/>
    <property type="match status" value="1"/>
</dbReference>
<evidence type="ECO:0000256" key="7">
    <source>
        <dbReference type="PROSITE-ProRule" id="PRU00339"/>
    </source>
</evidence>
<evidence type="ECO:0000256" key="1">
    <source>
        <dbReference type="ARBA" id="ARBA00022618"/>
    </source>
</evidence>
<dbReference type="GO" id="GO:0045842">
    <property type="term" value="P:positive regulation of mitotic metaphase/anaphase transition"/>
    <property type="evidence" value="ECO:0007669"/>
    <property type="project" value="TreeGrafter"/>
</dbReference>
<dbReference type="STRING" id="1314776.A0A166G214"/>
<keyword evidence="2" id="KW-0677">Repeat</keyword>
<keyword evidence="3" id="KW-0498">Mitosis</keyword>
<accession>A0A166G214</accession>
<protein>
    <submittedName>
        <fullName evidence="9">TPR-like protein</fullName>
    </submittedName>
</protein>
<feature type="region of interest" description="Disordered" evidence="8">
    <location>
        <begin position="1"/>
        <end position="28"/>
    </location>
</feature>
<organism evidence="9 10">
    <name type="scientific">Sistotremastrum suecicum HHB10207 ss-3</name>
    <dbReference type="NCBI Taxonomy" id="1314776"/>
    <lineage>
        <taxon>Eukaryota</taxon>
        <taxon>Fungi</taxon>
        <taxon>Dikarya</taxon>
        <taxon>Basidiomycota</taxon>
        <taxon>Agaricomycotina</taxon>
        <taxon>Agaricomycetes</taxon>
        <taxon>Sistotremastrales</taxon>
        <taxon>Sistotremastraceae</taxon>
        <taxon>Sistotremastrum</taxon>
    </lineage>
</organism>
<dbReference type="EMBL" id="KV428023">
    <property type="protein sequence ID" value="KZT41229.1"/>
    <property type="molecule type" value="Genomic_DNA"/>
</dbReference>
<evidence type="ECO:0000256" key="4">
    <source>
        <dbReference type="ARBA" id="ARBA00022786"/>
    </source>
</evidence>
<name>A0A166G214_9AGAM</name>
<feature type="compositionally biased region" description="Acidic residues" evidence="8">
    <location>
        <begin position="110"/>
        <end position="119"/>
    </location>
</feature>
<dbReference type="OrthoDB" id="10006270at2759"/>
<keyword evidence="4" id="KW-0833">Ubl conjugation pathway</keyword>
<keyword evidence="5 7" id="KW-0802">TPR repeat</keyword>
<gene>
    <name evidence="9" type="ORF">SISSUDRAFT_1043059</name>
</gene>
<dbReference type="PANTHER" id="PTHR12558">
    <property type="entry name" value="CELL DIVISION CYCLE 16,23,27"/>
    <property type="match status" value="1"/>
</dbReference>
<dbReference type="GO" id="GO:0005680">
    <property type="term" value="C:anaphase-promoting complex"/>
    <property type="evidence" value="ECO:0007669"/>
    <property type="project" value="UniProtKB-ARBA"/>
</dbReference>
<dbReference type="PROSITE" id="PS50005">
    <property type="entry name" value="TPR"/>
    <property type="match status" value="4"/>
</dbReference>
<feature type="compositionally biased region" description="Pro residues" evidence="8">
    <location>
        <begin position="1"/>
        <end position="13"/>
    </location>
</feature>
<dbReference type="PROSITE" id="PS50293">
    <property type="entry name" value="TPR_REGION"/>
    <property type="match status" value="1"/>
</dbReference>
<evidence type="ECO:0000256" key="2">
    <source>
        <dbReference type="ARBA" id="ARBA00022737"/>
    </source>
</evidence>
<dbReference type="Proteomes" id="UP000076798">
    <property type="component" value="Unassembled WGS sequence"/>
</dbReference>
<evidence type="ECO:0000256" key="3">
    <source>
        <dbReference type="ARBA" id="ARBA00022776"/>
    </source>
</evidence>
<dbReference type="AlphaFoldDB" id="A0A166G214"/>
<sequence length="755" mass="85099">MESTPPPHRPFAVPPIQRLQSPARNRRVRHSLNESFSFGPQSLVNSSLLSAGTRSPTITRQQALALDPNASLLYTSPRFHKRTKKTASTLPPEHDVFSASQGTATVPNTQEEDEGEDLDWGPVDRMRLWRHDAMMQHLHETAAFWGDKILSWTNDPNDAFWLAQIYFMMHRYARAERILTRPFPLPDSKPPEKSVHTNGNPASQPPAFPSLASTSMYPINEQPSMWKGKGKEEVLTLDPLDEDEDASRLVDMSVACRYLAAQCLVSQGKWAEAVEMLGESNPFKGTARSGPTFANNDGGLKVEASMCHLRGVLMLKLNRTDRAKECFMEALALDVKCFDAFEHLVGGEMMTADEEWEFVQGLAYRDQTPEDADFVKLIYVSRLKKYKHIEEQAEARRRLVEDYRLMDNPDILHAFADALYVQFRWQDCYTITSRILDLVVIHAPTMPLYIACMYHLPHLHSKLFMRAHEMVDREPEAAITWYAVGMWYLTSKKWGEARKYFSKTSLMDPRFAPAWIAFGHTFALEGEHDHAVTAYSTAARLFQGSHLPLMFVGMEHLQLSNLALADEALKAAHIMCNQDPLLMNELGVLAFHRREYPQAVDSFSKALSLAEMDQSSELVWTTTYVNLGTSYRKIGHLEKAKECYEKVLNIDPRMTAALSLLGIVYHMLGNLDRAIDLYHEALSIHQMDSHALNLLNLALDANAEMAPFARKGGVPGGEEAWARNVRSRKGVPIPNESIGDSSNVSMGADVSMSSV</sequence>
<dbReference type="InterPro" id="IPR011990">
    <property type="entry name" value="TPR-like_helical_dom_sf"/>
</dbReference>
<evidence type="ECO:0000256" key="8">
    <source>
        <dbReference type="SAM" id="MobiDB-lite"/>
    </source>
</evidence>
<dbReference type="Gene3D" id="1.25.40.10">
    <property type="entry name" value="Tetratricopeptide repeat domain"/>
    <property type="match status" value="2"/>
</dbReference>
<dbReference type="PANTHER" id="PTHR12558:SF9">
    <property type="entry name" value="CELL DIVISION CYCLE PROTEIN 16 HOMOLOG"/>
    <property type="match status" value="1"/>
</dbReference>
<dbReference type="Pfam" id="PF13181">
    <property type="entry name" value="TPR_8"/>
    <property type="match status" value="1"/>
</dbReference>
<dbReference type="SMART" id="SM00028">
    <property type="entry name" value="TPR"/>
    <property type="match status" value="6"/>
</dbReference>
<feature type="non-terminal residue" evidence="9">
    <location>
        <position position="1"/>
    </location>
</feature>
<dbReference type="GO" id="GO:0051301">
    <property type="term" value="P:cell division"/>
    <property type="evidence" value="ECO:0007669"/>
    <property type="project" value="UniProtKB-KW"/>
</dbReference>
<feature type="repeat" description="TPR" evidence="7">
    <location>
        <begin position="621"/>
        <end position="654"/>
    </location>
</feature>
<reference evidence="9 10" key="1">
    <citation type="journal article" date="2016" name="Mol. Biol. Evol.">
        <title>Comparative Genomics of Early-Diverging Mushroom-Forming Fungi Provides Insights into the Origins of Lignocellulose Decay Capabilities.</title>
        <authorList>
            <person name="Nagy L.G."/>
            <person name="Riley R."/>
            <person name="Tritt A."/>
            <person name="Adam C."/>
            <person name="Daum C."/>
            <person name="Floudas D."/>
            <person name="Sun H."/>
            <person name="Yadav J.S."/>
            <person name="Pangilinan J."/>
            <person name="Larsson K.H."/>
            <person name="Matsuura K."/>
            <person name="Barry K."/>
            <person name="Labutti K."/>
            <person name="Kuo R."/>
            <person name="Ohm R.A."/>
            <person name="Bhattacharya S.S."/>
            <person name="Shirouzu T."/>
            <person name="Yoshinaga Y."/>
            <person name="Martin F.M."/>
            <person name="Grigoriev I.V."/>
            <person name="Hibbett D.S."/>
        </authorList>
    </citation>
    <scope>NUCLEOTIDE SEQUENCE [LARGE SCALE GENOMIC DNA]</scope>
    <source>
        <strain evidence="9 10">HHB10207 ss-3</strain>
    </source>
</reference>
<dbReference type="GO" id="GO:0005737">
    <property type="term" value="C:cytoplasm"/>
    <property type="evidence" value="ECO:0007669"/>
    <property type="project" value="TreeGrafter"/>
</dbReference>
<feature type="repeat" description="TPR" evidence="7">
    <location>
        <begin position="580"/>
        <end position="613"/>
    </location>
</feature>
<dbReference type="SUPFAM" id="SSF48452">
    <property type="entry name" value="TPR-like"/>
    <property type="match status" value="2"/>
</dbReference>
<proteinExistence type="predicted"/>
<dbReference type="GO" id="GO:0016567">
    <property type="term" value="P:protein ubiquitination"/>
    <property type="evidence" value="ECO:0007669"/>
    <property type="project" value="TreeGrafter"/>
</dbReference>
<evidence type="ECO:0000256" key="6">
    <source>
        <dbReference type="ARBA" id="ARBA00023306"/>
    </source>
</evidence>
<evidence type="ECO:0000256" key="5">
    <source>
        <dbReference type="ARBA" id="ARBA00022803"/>
    </source>
</evidence>
<evidence type="ECO:0000313" key="10">
    <source>
        <dbReference type="Proteomes" id="UP000076798"/>
    </source>
</evidence>
<dbReference type="Pfam" id="PF13374">
    <property type="entry name" value="TPR_10"/>
    <property type="match status" value="1"/>
</dbReference>
<dbReference type="Pfam" id="PF13424">
    <property type="entry name" value="TPR_12"/>
    <property type="match status" value="1"/>
</dbReference>
<keyword evidence="1" id="KW-0132">Cell division</keyword>
<feature type="compositionally biased region" description="Polar residues" evidence="8">
    <location>
        <begin position="98"/>
        <end position="109"/>
    </location>
</feature>